<keyword evidence="6" id="KW-1185">Reference proteome</keyword>
<evidence type="ECO:0000256" key="4">
    <source>
        <dbReference type="SAM" id="Phobius"/>
    </source>
</evidence>
<protein>
    <recommendedName>
        <fullName evidence="7">Reverse transcriptase domain-containing protein</fullName>
    </recommendedName>
</protein>
<evidence type="ECO:0008006" key="7">
    <source>
        <dbReference type="Google" id="ProtNLM"/>
    </source>
</evidence>
<dbReference type="SUPFAM" id="SSF56672">
    <property type="entry name" value="DNA/RNA polymerases"/>
    <property type="match status" value="1"/>
</dbReference>
<name>A0ABN9SV55_9DINO</name>
<dbReference type="InterPro" id="IPR013762">
    <property type="entry name" value="Integrase-like_cat_sf"/>
</dbReference>
<keyword evidence="2" id="KW-0233">DNA recombination</keyword>
<organism evidence="5 6">
    <name type="scientific">Prorocentrum cordatum</name>
    <dbReference type="NCBI Taxonomy" id="2364126"/>
    <lineage>
        <taxon>Eukaryota</taxon>
        <taxon>Sar</taxon>
        <taxon>Alveolata</taxon>
        <taxon>Dinophyceae</taxon>
        <taxon>Prorocentrales</taxon>
        <taxon>Prorocentraceae</taxon>
        <taxon>Prorocentrum</taxon>
    </lineage>
</organism>
<keyword evidence="1" id="KW-0238">DNA-binding</keyword>
<gene>
    <name evidence="5" type="ORF">PCOR1329_LOCUS32755</name>
</gene>
<proteinExistence type="predicted"/>
<dbReference type="SUPFAM" id="SSF56349">
    <property type="entry name" value="DNA breaking-rejoining enzymes"/>
    <property type="match status" value="1"/>
</dbReference>
<dbReference type="InterPro" id="IPR011010">
    <property type="entry name" value="DNA_brk_join_enz"/>
</dbReference>
<keyword evidence="4" id="KW-0812">Transmembrane</keyword>
<accession>A0ABN9SV55</accession>
<dbReference type="Gene3D" id="1.10.443.10">
    <property type="entry name" value="Intergrase catalytic core"/>
    <property type="match status" value="1"/>
</dbReference>
<evidence type="ECO:0000313" key="5">
    <source>
        <dbReference type="EMBL" id="CAK0836162.1"/>
    </source>
</evidence>
<evidence type="ECO:0000256" key="2">
    <source>
        <dbReference type="ARBA" id="ARBA00023172"/>
    </source>
</evidence>
<dbReference type="Gene3D" id="1.10.150.130">
    <property type="match status" value="1"/>
</dbReference>
<feature type="region of interest" description="Disordered" evidence="3">
    <location>
        <begin position="241"/>
        <end position="262"/>
    </location>
</feature>
<dbReference type="InterPro" id="IPR010998">
    <property type="entry name" value="Integrase_recombinase_N"/>
</dbReference>
<sequence>MQDIVASFSDILRYGAQAVGASVVARAAAPSCGACAPQLTCPAIPACVCAGAGGQVPEPSCGGLIAAYAAAALTVGLAVGAAGGALLARRAESSPAAEAPAASFEETARAQARAMAHQLHWALVRYRVPGAHVWHERLIVWRGPGTTVYVITPDGDRYEESGTPDADIAGIIMIAGQGERPAGLRVYGFRALPSDADVWAGIMEAAALFGGGRPASPANMPLAAGNVGGLAVGNHDVVADPAPQPAAVPGAPGGPAAGAPAGAPAAAGGAGAAAAAPGGGVAMPGLVAALAGAGAAPAAAPGAPALPAPPAAAAAAAPPAAAAPGAVPAAAAAGGALAVPAAAPPAAAAAPADLRVNAVSIDVRGDRWRDFREGTMLHSSTNWRDWPVRGPRTAAWVCAHIQRQAGTPTAWHTKWMSEWRMSEDDPITREHALLCRILELAVCYDQVNVGELSHLEMTARRLQLLEEKVVEQTFKPKGNDKKDKDKSNVLDDRVENNLFLGAQESRGNVCVCPLLSTWIADELKAEAAVAKERRKAREERAGRPLIRGCWDFPGQELHSFAMAVSSDERQRNIFPLPRLAVDARREFCVSRRARQRCDRGAAWRVWANECIDSLNDLNGQRSCGREVSAPDGAANLPQRLALEHIADSFQSFSWPADMPVDKATSDAALEELLRHTPGYCEDDTVVRPYAKDSVSWPAAGTTPTPLGDICSEAALHRLESWRTSMLVSESEADARRKESGLVKPYVDPLLLSCPDRYADFLRRLDAAGMLRFRPRRQREQPSVGVFFVIKKDGSLRMVFDTRIANLSFVEPAGTKLPTSASWAGMEISPEVSGYMAAADIQCAFYHMQLPSELARAFTLPCVTNRVLRLDGMGLDIDVVPEILVMPMGWNWALHFCQDALTNIIVRDAAVEGHRFIVDGAPPTVLQRTDDWAVAAYVDNFCVVAGSRELADRVLQRISEAVSRHHLPVHEVQGARTSMIFTGLEFDGIKGTMRPTKIWDGVLRELQWVQSTLPLWATSWRLPWAPDVTASDSSGHGIGVCRRTLPVPVVAEIGRLAEKVHPRSPVLLSSALLVTFLETLTRLHQNALDVGAGLPGFTEVPVEILRETDWKVVHSSRVHAKGKNILESEGDALEFALRHLLRSGPLQGHRLLLLFVDNLALALSAGKGRGRTANLTRPLRRITSLLLATGCRAYVRWVPSEFNPSDAPSRRPPRAMTLARQRLAPQASLTELKCGRLSFLEAAALTDATAKSYSAHAQRLVTWCLWMGLSWTTSSELDVILTAFLAHLALDGFDTATGRITLSALRHLLPALGPPRAALPRACRALDGWKKLKPPCMRLPIPRPAVMAIVGAMISLGQLPFAMFVLLSFAAYLRPSEAFRLRGDSLVAPNPLAGKGYGEWGLVLNPSEDGRPGKTGITDESVALDQTDWWPLWAALKLARPGGTALWDFDVAEVRDAFNQAAELLGLEAQPSLYVLRHSAASDDLLAARRSLPEVKDRGRWITDSSLRRYAKRTKLQQQINNLPDNVMEFGQRVDAHLVMLIEAAALGSPFPWPVPARRAVSSRGQVKPSLTSRWTAI</sequence>
<dbReference type="InterPro" id="IPR043502">
    <property type="entry name" value="DNA/RNA_pol_sf"/>
</dbReference>
<evidence type="ECO:0000256" key="1">
    <source>
        <dbReference type="ARBA" id="ARBA00023125"/>
    </source>
</evidence>
<reference evidence="5" key="1">
    <citation type="submission" date="2023-10" db="EMBL/GenBank/DDBJ databases">
        <authorList>
            <person name="Chen Y."/>
            <person name="Shah S."/>
            <person name="Dougan E. K."/>
            <person name="Thang M."/>
            <person name="Chan C."/>
        </authorList>
    </citation>
    <scope>NUCLEOTIDE SEQUENCE [LARGE SCALE GENOMIC DNA]</scope>
</reference>
<evidence type="ECO:0000256" key="3">
    <source>
        <dbReference type="SAM" id="MobiDB-lite"/>
    </source>
</evidence>
<keyword evidence="4" id="KW-1133">Transmembrane helix</keyword>
<dbReference type="Proteomes" id="UP001189429">
    <property type="component" value="Unassembled WGS sequence"/>
</dbReference>
<evidence type="ECO:0000313" key="6">
    <source>
        <dbReference type="Proteomes" id="UP001189429"/>
    </source>
</evidence>
<keyword evidence="4" id="KW-0472">Membrane</keyword>
<feature type="transmembrane region" description="Helical" evidence="4">
    <location>
        <begin position="1344"/>
        <end position="1372"/>
    </location>
</feature>
<comment type="caution">
    <text evidence="5">The sequence shown here is derived from an EMBL/GenBank/DDBJ whole genome shotgun (WGS) entry which is preliminary data.</text>
</comment>
<dbReference type="EMBL" id="CAUYUJ010013414">
    <property type="protein sequence ID" value="CAK0836162.1"/>
    <property type="molecule type" value="Genomic_DNA"/>
</dbReference>